<keyword evidence="10" id="KW-1185">Reference proteome</keyword>
<comment type="similarity">
    <text evidence="7">Belongs to the binding-protein-dependent transport system permease family.</text>
</comment>
<dbReference type="Proteomes" id="UP000193017">
    <property type="component" value="Chromosome"/>
</dbReference>
<dbReference type="InterPro" id="IPR025966">
    <property type="entry name" value="OppC_N"/>
</dbReference>
<dbReference type="InterPro" id="IPR000515">
    <property type="entry name" value="MetI-like"/>
</dbReference>
<dbReference type="Pfam" id="PF12911">
    <property type="entry name" value="OppC_N"/>
    <property type="match status" value="1"/>
</dbReference>
<feature type="transmembrane region" description="Helical" evidence="7">
    <location>
        <begin position="105"/>
        <end position="129"/>
    </location>
</feature>
<reference evidence="9 10" key="1">
    <citation type="submission" date="2017-03" db="EMBL/GenBank/DDBJ databases">
        <title>Genome sequence of Paracoccus contaminans isolated from a water microcosm.</title>
        <authorList>
            <person name="Aurass P."/>
            <person name="Karste S."/>
            <person name="Trost E."/>
            <person name="Glaeser S.P."/>
            <person name="Kaempfer P."/>
            <person name="Flieger A."/>
        </authorList>
    </citation>
    <scope>NUCLEOTIDE SEQUENCE [LARGE SCALE GENOMIC DNA]</scope>
    <source>
        <strain evidence="10">RKI 16-01929T\LMG 29738T\CCM 8701T\CIP 111112T</strain>
    </source>
</reference>
<dbReference type="Gene3D" id="1.10.3720.10">
    <property type="entry name" value="MetI-like"/>
    <property type="match status" value="1"/>
</dbReference>
<feature type="transmembrane region" description="Helical" evidence="7">
    <location>
        <begin position="270"/>
        <end position="293"/>
    </location>
</feature>
<gene>
    <name evidence="9" type="ORF">B0A89_01040</name>
</gene>
<keyword evidence="2 7" id="KW-0813">Transport</keyword>
<keyword evidence="3" id="KW-1003">Cell membrane</keyword>
<dbReference type="GO" id="GO:0055085">
    <property type="term" value="P:transmembrane transport"/>
    <property type="evidence" value="ECO:0007669"/>
    <property type="project" value="InterPro"/>
</dbReference>
<proteinExistence type="inferred from homology"/>
<feature type="transmembrane region" description="Helical" evidence="7">
    <location>
        <begin position="37"/>
        <end position="64"/>
    </location>
</feature>
<protein>
    <submittedName>
        <fullName evidence="9">Peptide ABC transporter permease</fullName>
    </submittedName>
</protein>
<dbReference type="RefSeq" id="WP_085376551.1">
    <property type="nucleotide sequence ID" value="NZ_CP020612.1"/>
</dbReference>
<keyword evidence="6 7" id="KW-0472">Membrane</keyword>
<sequence>MSDLSAPTPPPVPTLAPVPSAAPAAAALARPRRAMPLFIRLAVGFVVLMIAVALLAPVIAPYNYTAMDLKYRMTPPFHAWAHPLGTDELGRDVLSRLIVSIRVSLLIAFGATLISATLGTVLGFLSAHFRGWVEQAVLVLADFQAAMPFLILALAVLAFFGNALTLLVGLIGLYGWERYARISRGLAISASAQGYAAAVVQLGARPGRVYARHILPNIASTLIVSMTLVFPEVILLESGLSFLGLGVQPPMTSLGNMVGFGRDYITRAPWIVLAPSAVIVLTTLSVSLIGDWLRDRLDPTLR</sequence>
<dbReference type="PANTHER" id="PTHR43386">
    <property type="entry name" value="OLIGOPEPTIDE TRANSPORT SYSTEM PERMEASE PROTEIN APPC"/>
    <property type="match status" value="1"/>
</dbReference>
<dbReference type="GO" id="GO:0005886">
    <property type="term" value="C:plasma membrane"/>
    <property type="evidence" value="ECO:0007669"/>
    <property type="project" value="UniProtKB-SubCell"/>
</dbReference>
<evidence type="ECO:0000313" key="10">
    <source>
        <dbReference type="Proteomes" id="UP000193017"/>
    </source>
</evidence>
<dbReference type="STRING" id="1945662.B0A89_01040"/>
<dbReference type="InterPro" id="IPR050366">
    <property type="entry name" value="BP-dependent_transpt_permease"/>
</dbReference>
<evidence type="ECO:0000256" key="3">
    <source>
        <dbReference type="ARBA" id="ARBA00022475"/>
    </source>
</evidence>
<evidence type="ECO:0000256" key="6">
    <source>
        <dbReference type="ARBA" id="ARBA00023136"/>
    </source>
</evidence>
<evidence type="ECO:0000256" key="5">
    <source>
        <dbReference type="ARBA" id="ARBA00022989"/>
    </source>
</evidence>
<evidence type="ECO:0000256" key="4">
    <source>
        <dbReference type="ARBA" id="ARBA00022692"/>
    </source>
</evidence>
<dbReference type="Pfam" id="PF00528">
    <property type="entry name" value="BPD_transp_1"/>
    <property type="match status" value="1"/>
</dbReference>
<dbReference type="PROSITE" id="PS50928">
    <property type="entry name" value="ABC_TM1"/>
    <property type="match status" value="1"/>
</dbReference>
<keyword evidence="4 7" id="KW-0812">Transmembrane</keyword>
<comment type="subcellular location">
    <subcellularLocation>
        <location evidence="1 7">Cell membrane</location>
        <topology evidence="1 7">Multi-pass membrane protein</topology>
    </subcellularLocation>
</comment>
<evidence type="ECO:0000256" key="2">
    <source>
        <dbReference type="ARBA" id="ARBA00022448"/>
    </source>
</evidence>
<dbReference type="PANTHER" id="PTHR43386:SF25">
    <property type="entry name" value="PEPTIDE ABC TRANSPORTER PERMEASE PROTEIN"/>
    <property type="match status" value="1"/>
</dbReference>
<dbReference type="KEGG" id="pcon:B0A89_01040"/>
<evidence type="ECO:0000256" key="7">
    <source>
        <dbReference type="RuleBase" id="RU363032"/>
    </source>
</evidence>
<dbReference type="AlphaFoldDB" id="A0A1W6CU83"/>
<feature type="transmembrane region" description="Helical" evidence="7">
    <location>
        <begin position="149"/>
        <end position="176"/>
    </location>
</feature>
<evidence type="ECO:0000313" key="9">
    <source>
        <dbReference type="EMBL" id="ARJ68442.1"/>
    </source>
</evidence>
<feature type="domain" description="ABC transmembrane type-1" evidence="8">
    <location>
        <begin position="101"/>
        <end position="290"/>
    </location>
</feature>
<keyword evidence="5 7" id="KW-1133">Transmembrane helix</keyword>
<evidence type="ECO:0000256" key="1">
    <source>
        <dbReference type="ARBA" id="ARBA00004651"/>
    </source>
</evidence>
<dbReference type="CDD" id="cd06261">
    <property type="entry name" value="TM_PBP2"/>
    <property type="match status" value="1"/>
</dbReference>
<evidence type="ECO:0000259" key="8">
    <source>
        <dbReference type="PROSITE" id="PS50928"/>
    </source>
</evidence>
<organism evidence="9 10">
    <name type="scientific">Paracoccus contaminans</name>
    <dbReference type="NCBI Taxonomy" id="1945662"/>
    <lineage>
        <taxon>Bacteria</taxon>
        <taxon>Pseudomonadati</taxon>
        <taxon>Pseudomonadota</taxon>
        <taxon>Alphaproteobacteria</taxon>
        <taxon>Rhodobacterales</taxon>
        <taxon>Paracoccaceae</taxon>
        <taxon>Paracoccus</taxon>
    </lineage>
</organism>
<dbReference type="SUPFAM" id="SSF161098">
    <property type="entry name" value="MetI-like"/>
    <property type="match status" value="1"/>
</dbReference>
<accession>A0A1W6CU83</accession>
<name>A0A1W6CU83_9RHOB</name>
<dbReference type="EMBL" id="CP020612">
    <property type="protein sequence ID" value="ARJ68442.1"/>
    <property type="molecule type" value="Genomic_DNA"/>
</dbReference>
<dbReference type="InterPro" id="IPR035906">
    <property type="entry name" value="MetI-like_sf"/>
</dbReference>
<feature type="transmembrane region" description="Helical" evidence="7">
    <location>
        <begin position="214"/>
        <end position="236"/>
    </location>
</feature>